<evidence type="ECO:0000256" key="14">
    <source>
        <dbReference type="SAM" id="Phobius"/>
    </source>
</evidence>
<feature type="transmembrane region" description="Helical" evidence="14">
    <location>
        <begin position="946"/>
        <end position="965"/>
    </location>
</feature>
<feature type="transmembrane region" description="Helical" evidence="14">
    <location>
        <begin position="368"/>
        <end position="387"/>
    </location>
</feature>
<dbReference type="InterPro" id="IPR055120">
    <property type="entry name" value="Chs-1/2_IV_N"/>
</dbReference>
<dbReference type="EC" id="2.4.1.16" evidence="2"/>
<feature type="transmembrane region" description="Helical" evidence="14">
    <location>
        <begin position="248"/>
        <end position="271"/>
    </location>
</feature>
<dbReference type="Gene3D" id="3.90.550.10">
    <property type="entry name" value="Spore Coat Polysaccharide Biosynthesis Protein SpsA, Chain A"/>
    <property type="match status" value="1"/>
</dbReference>
<feature type="transmembrane region" description="Helical" evidence="14">
    <location>
        <begin position="67"/>
        <end position="91"/>
    </location>
</feature>
<feature type="transmembrane region" description="Helical" evidence="14">
    <location>
        <begin position="835"/>
        <end position="853"/>
    </location>
</feature>
<dbReference type="GO" id="GO:0006031">
    <property type="term" value="P:chitin biosynthetic process"/>
    <property type="evidence" value="ECO:0007669"/>
    <property type="project" value="TreeGrafter"/>
</dbReference>
<evidence type="ECO:0000256" key="5">
    <source>
        <dbReference type="ARBA" id="ARBA00022679"/>
    </source>
</evidence>
<feature type="transmembrane region" description="Helical" evidence="14">
    <location>
        <begin position="424"/>
        <end position="443"/>
    </location>
</feature>
<keyword evidence="3" id="KW-1003">Cell membrane</keyword>
<feature type="transmembrane region" description="Helical" evidence="14">
    <location>
        <begin position="190"/>
        <end position="210"/>
    </location>
</feature>
<dbReference type="Proteomes" id="UP000440578">
    <property type="component" value="Unassembled WGS sequence"/>
</dbReference>
<evidence type="ECO:0000256" key="6">
    <source>
        <dbReference type="ARBA" id="ARBA00022692"/>
    </source>
</evidence>
<feature type="transmembrane region" description="Helical" evidence="14">
    <location>
        <begin position="1259"/>
        <end position="1280"/>
    </location>
</feature>
<evidence type="ECO:0000256" key="13">
    <source>
        <dbReference type="SAM" id="MobiDB-lite"/>
    </source>
</evidence>
<feature type="region of interest" description="Disordered" evidence="13">
    <location>
        <begin position="1403"/>
        <end position="1477"/>
    </location>
</feature>
<comment type="caution">
    <text evidence="16">The sequence shown here is derived from an EMBL/GenBank/DDBJ whole genome shotgun (WGS) entry which is preliminary data.</text>
</comment>
<feature type="transmembrane region" description="Helical" evidence="14">
    <location>
        <begin position="222"/>
        <end position="242"/>
    </location>
</feature>
<evidence type="ECO:0000256" key="1">
    <source>
        <dbReference type="ARBA" id="ARBA00004651"/>
    </source>
</evidence>
<evidence type="ECO:0000256" key="4">
    <source>
        <dbReference type="ARBA" id="ARBA00022676"/>
    </source>
</evidence>
<evidence type="ECO:0000259" key="15">
    <source>
        <dbReference type="Pfam" id="PF23000"/>
    </source>
</evidence>
<evidence type="ECO:0000256" key="2">
    <source>
        <dbReference type="ARBA" id="ARBA00012543"/>
    </source>
</evidence>
<keyword evidence="10" id="KW-0325">Glycoprotein</keyword>
<feature type="compositionally biased region" description="Acidic residues" evidence="13">
    <location>
        <begin position="1100"/>
        <end position="1109"/>
    </location>
</feature>
<organism evidence="16 17">
    <name type="scientific">Amphibalanus amphitrite</name>
    <name type="common">Striped barnacle</name>
    <name type="synonym">Balanus amphitrite</name>
    <dbReference type="NCBI Taxonomy" id="1232801"/>
    <lineage>
        <taxon>Eukaryota</taxon>
        <taxon>Metazoa</taxon>
        <taxon>Ecdysozoa</taxon>
        <taxon>Arthropoda</taxon>
        <taxon>Crustacea</taxon>
        <taxon>Multicrustacea</taxon>
        <taxon>Cirripedia</taxon>
        <taxon>Thoracica</taxon>
        <taxon>Thoracicalcarea</taxon>
        <taxon>Balanomorpha</taxon>
        <taxon>Balanoidea</taxon>
        <taxon>Balanidae</taxon>
        <taxon>Amphibalaninae</taxon>
        <taxon>Amphibalanus</taxon>
    </lineage>
</organism>
<feature type="compositionally biased region" description="Acidic residues" evidence="13">
    <location>
        <begin position="12"/>
        <end position="22"/>
    </location>
</feature>
<feature type="region of interest" description="Disordered" evidence="13">
    <location>
        <begin position="1"/>
        <end position="32"/>
    </location>
</feature>
<comment type="similarity">
    <text evidence="11">Belongs to the chitin synthase family. Class IV subfamily.</text>
</comment>
<evidence type="ECO:0000313" key="16">
    <source>
        <dbReference type="EMBL" id="KAF0297193.1"/>
    </source>
</evidence>
<name>A0A6A4VU72_AMPAM</name>
<evidence type="ECO:0000313" key="17">
    <source>
        <dbReference type="Proteomes" id="UP000440578"/>
    </source>
</evidence>
<feature type="compositionally biased region" description="Basic and acidic residues" evidence="13">
    <location>
        <begin position="1405"/>
        <end position="1416"/>
    </location>
</feature>
<evidence type="ECO:0000256" key="12">
    <source>
        <dbReference type="ARBA" id="ARBA00048014"/>
    </source>
</evidence>
<protein>
    <recommendedName>
        <fullName evidence="2">chitin synthase</fullName>
        <ecNumber evidence="2">2.4.1.16</ecNumber>
    </recommendedName>
</protein>
<dbReference type="OrthoDB" id="370884at2759"/>
<dbReference type="InterPro" id="IPR004835">
    <property type="entry name" value="Chitin_synth"/>
</dbReference>
<dbReference type="CDD" id="cd04190">
    <property type="entry name" value="Chitin_synth_C"/>
    <property type="match status" value="1"/>
</dbReference>
<keyword evidence="6 14" id="KW-0812">Transmembrane</keyword>
<comment type="subcellular location">
    <subcellularLocation>
        <location evidence="1">Cell membrane</location>
        <topology evidence="1">Multi-pass membrane protein</topology>
    </subcellularLocation>
</comment>
<feature type="transmembrane region" description="Helical" evidence="14">
    <location>
        <begin position="802"/>
        <end position="823"/>
    </location>
</feature>
<comment type="catalytic activity">
    <reaction evidence="12">
        <text>[(1-&gt;4)-N-acetyl-beta-D-glucosaminyl](n) + UDP-N-acetyl-alpha-D-glucosamine = [(1-&gt;4)-N-acetyl-beta-D-glucosaminyl](n+1) + UDP + H(+)</text>
        <dbReference type="Rhea" id="RHEA:16637"/>
        <dbReference type="Rhea" id="RHEA-COMP:9593"/>
        <dbReference type="Rhea" id="RHEA-COMP:9595"/>
        <dbReference type="ChEBI" id="CHEBI:15378"/>
        <dbReference type="ChEBI" id="CHEBI:17029"/>
        <dbReference type="ChEBI" id="CHEBI:57705"/>
        <dbReference type="ChEBI" id="CHEBI:58223"/>
        <dbReference type="EC" id="2.4.1.16"/>
    </reaction>
</comment>
<dbReference type="PANTHER" id="PTHR22914:SF42">
    <property type="entry name" value="CHITIN SYNTHASE"/>
    <property type="match status" value="1"/>
</dbReference>
<dbReference type="GO" id="GO:0004100">
    <property type="term" value="F:chitin synthase activity"/>
    <property type="evidence" value="ECO:0007669"/>
    <property type="project" value="UniProtKB-EC"/>
</dbReference>
<dbReference type="PANTHER" id="PTHR22914">
    <property type="entry name" value="CHITIN SYNTHASE"/>
    <property type="match status" value="1"/>
</dbReference>
<dbReference type="SUPFAM" id="SSF53448">
    <property type="entry name" value="Nucleotide-diphospho-sugar transferases"/>
    <property type="match status" value="1"/>
</dbReference>
<evidence type="ECO:0000256" key="9">
    <source>
        <dbReference type="ARBA" id="ARBA00023136"/>
    </source>
</evidence>
<dbReference type="FunFam" id="3.90.550.10:FF:000139">
    <property type="entry name" value="Chitin synthase 8"/>
    <property type="match status" value="1"/>
</dbReference>
<dbReference type="EMBL" id="VIIS01001505">
    <property type="protein sequence ID" value="KAF0297193.1"/>
    <property type="molecule type" value="Genomic_DNA"/>
</dbReference>
<dbReference type="Pfam" id="PF23000">
    <property type="entry name" value="ChitinSynthase_IV_N"/>
    <property type="match status" value="1"/>
</dbReference>
<dbReference type="Pfam" id="PF03142">
    <property type="entry name" value="Chitin_synth_2"/>
    <property type="match status" value="1"/>
</dbReference>
<gene>
    <name evidence="16" type="primary">chs-2_3</name>
    <name evidence="16" type="ORF">FJT64_005357</name>
</gene>
<accession>A0A6A4VU72</accession>
<reference evidence="16 17" key="1">
    <citation type="submission" date="2019-07" db="EMBL/GenBank/DDBJ databases">
        <title>Draft genome assembly of a fouling barnacle, Amphibalanus amphitrite (Darwin, 1854): The first reference genome for Thecostraca.</title>
        <authorList>
            <person name="Kim W."/>
        </authorList>
    </citation>
    <scope>NUCLEOTIDE SEQUENCE [LARGE SCALE GENOMIC DNA]</scope>
    <source>
        <strain evidence="16">SNU_AA5</strain>
        <tissue evidence="16">Soma without cirri and trophi</tissue>
    </source>
</reference>
<keyword evidence="5" id="KW-0808">Transferase</keyword>
<keyword evidence="17" id="KW-1185">Reference proteome</keyword>
<evidence type="ECO:0000256" key="11">
    <source>
        <dbReference type="ARBA" id="ARBA00046329"/>
    </source>
</evidence>
<feature type="transmembrane region" description="Helical" evidence="14">
    <location>
        <begin position="324"/>
        <end position="348"/>
    </location>
</feature>
<evidence type="ECO:0000256" key="8">
    <source>
        <dbReference type="ARBA" id="ARBA00023054"/>
    </source>
</evidence>
<keyword evidence="4" id="KW-0328">Glycosyltransferase</keyword>
<proteinExistence type="inferred from homology"/>
<feature type="transmembrane region" description="Helical" evidence="14">
    <location>
        <begin position="162"/>
        <end position="184"/>
    </location>
</feature>
<dbReference type="InterPro" id="IPR029044">
    <property type="entry name" value="Nucleotide-diphossugar_trans"/>
</dbReference>
<evidence type="ECO:0000256" key="7">
    <source>
        <dbReference type="ARBA" id="ARBA00022989"/>
    </source>
</evidence>
<keyword evidence="8" id="KW-0175">Coiled coil</keyword>
<keyword evidence="7 14" id="KW-1133">Transmembrane helix</keyword>
<evidence type="ECO:0000256" key="10">
    <source>
        <dbReference type="ARBA" id="ARBA00023180"/>
    </source>
</evidence>
<feature type="compositionally biased region" description="Polar residues" evidence="13">
    <location>
        <begin position="1432"/>
        <end position="1443"/>
    </location>
</feature>
<evidence type="ECO:0000256" key="3">
    <source>
        <dbReference type="ARBA" id="ARBA00022475"/>
    </source>
</evidence>
<dbReference type="GO" id="GO:0005886">
    <property type="term" value="C:plasma membrane"/>
    <property type="evidence" value="ECO:0007669"/>
    <property type="project" value="UniProtKB-SubCell"/>
</dbReference>
<sequence>MVSSGSRYSLHDDDESEIDETDEHAPLQDGEEEPPWWNIFRMVPIEEESGSAVEHPFYEASIKVLKVVVYFLTFGIVLGGCMVAKGTMLFMTAQLKMDKKLSYCDKNSGLGRSWSVEIPEIEKVAWTWCLFLAFTVPEVGTFVRSARLCFFKTLKRPTLAELATVAALESLHTVGVAILVYAALPELDSVRALMLTNCVCLVPGLLGMISRHPEEPHRVLKLSMDAVALLLQVTGCIVWPVIEAGRGNYTAAWAIPSALVLTSVGWWENFVTEKRPVERRKKGEEFTIFESRPEGDEESGETGFAVGFLTFFQNLKWRLNKTRYVTYFFVSVWKVAVFFGMMVLLSYFRLEDLQGKFACKICIQPFSFSLPVSLAVPCSLSLLLLFCGMRADDACCFNDSIPSYLFFECPSGDYIDSFMTEDMVWIWAMWLLSQVWITTHIWFPTSFRLAPTEKLFVTPMYNALLIDQSLALNRKRDEQLGLVGEKYLQIVDKDYYHFKTHIFFDDAFEISDDETEEMQVVNRWVKQLCHCIEEACSNVHGVALALPPPVKTPTPYGGRLIYTLPGKTQIVVHLKDKSLIRHRKRWSQVMYMYYLLGFNLMEQPIDPERKEVIAENTYLLALDGDIDFLPDAVKLLVDLMKKNANLGAACGRIHPVGTGPMVWYQLFEYAIGHWFQKATEHMIGCVLCSPGCFSLFRARALMDDNVMKTYTTPASEARHYVQYDQGEDRWLCTLLLQRGYRVEYCAASDAYTHAPEGFNEFYNQRRRWVPSTMANILDLLASHSRTVKVNDNISTLYIMYQVMLMVGTVLGPGTIFLMLVGSFNAAFGISNWDSLIYNSIPVFIFMFACMTMSSKIQLMIAQLLTAVYMVVMVIVIIGMALQFAEEGLESPSAIFFMATMGSFVATGEWQCVQSHAIQLVLFGNEPREPAIPLLHPLEFYCLPALVVYYITVPSMYFLLIVYSFTNMNNVTWGTREVAVKTRKSKEASEITLNEQEAEKKALEAAKKQPGGIMGFLSQFNSGAKEEEGSVDFSLGNVFRCMCCTYPKANDEREQLKRIADSIDNINKRMDSIEGGGLGRRRTTSRSSVRSAMSAIKESAGDETEGDTSDDLSAAESEEKIVTKKRDLLRNPLWIEDEMFADKGNVELLSTKEIDFWNDLIKAYLYPLIEDKAEKRVTTTLYPYLRPGSPPNSKSLRSKVCLFFFMINLVFVVAIFNLQLHQDELHLNWPFGAMHEITYSEDASGRSIKIAITYLQLEPIGFIFVLFFAVILLIQFTAMLFHRFGTISQILSLVTLNWCSSKKEQSSTDLLMKEGIKMVTQMQKASVRQASVSSGEGGGRQLDRRKTISRLADEKRKSRKITFSLDDNFKQTLEDLDEVGEAAGGRLTSANLRMSMNKRRATIKAIQDRRKSVAEHRRMSRMNSMSGAAMRSHVSTPSTSSQQYPLAPYTRTSHDGGYDNGVFQDSGEDSDYDRPQRA</sequence>
<keyword evidence="9 14" id="KW-0472">Membrane</keyword>
<feature type="region of interest" description="Disordered" evidence="13">
    <location>
        <begin position="1069"/>
        <end position="1117"/>
    </location>
</feature>
<feature type="domain" description="Chitin synthase chs-1/2 N-terminal putative transporter" evidence="15">
    <location>
        <begin position="55"/>
        <end position="274"/>
    </location>
</feature>
<feature type="transmembrane region" description="Helical" evidence="14">
    <location>
        <begin position="860"/>
        <end position="881"/>
    </location>
</feature>
<feature type="transmembrane region" description="Helical" evidence="14">
    <location>
        <begin position="1199"/>
        <end position="1219"/>
    </location>
</feature>